<dbReference type="AlphaFoldDB" id="A0A103XC16"/>
<evidence type="ECO:0000256" key="4">
    <source>
        <dbReference type="PROSITE-ProRule" id="PRU00782"/>
    </source>
</evidence>
<feature type="non-terminal residue" evidence="6">
    <location>
        <position position="163"/>
    </location>
</feature>
<dbReference type="Gramene" id="KVH87949">
    <property type="protein sequence ID" value="KVH87949"/>
    <property type="gene ID" value="Ccrd_024703"/>
</dbReference>
<dbReference type="Proteomes" id="UP000243975">
    <property type="component" value="Unassembled WGS sequence"/>
</dbReference>
<dbReference type="Pfam" id="PF00063">
    <property type="entry name" value="Myosin_head"/>
    <property type="match status" value="1"/>
</dbReference>
<proteinExistence type="inferred from homology"/>
<dbReference type="GO" id="GO:0051015">
    <property type="term" value="F:actin filament binding"/>
    <property type="evidence" value="ECO:0007669"/>
    <property type="project" value="TreeGrafter"/>
</dbReference>
<dbReference type="Gene3D" id="1.20.120.720">
    <property type="entry name" value="Myosin VI head, motor domain, U50 subdomain"/>
    <property type="match status" value="1"/>
</dbReference>
<evidence type="ECO:0000256" key="3">
    <source>
        <dbReference type="ARBA" id="ARBA00023203"/>
    </source>
</evidence>
<evidence type="ECO:0000259" key="5">
    <source>
        <dbReference type="PROSITE" id="PS51456"/>
    </source>
</evidence>
<keyword evidence="1" id="KW-0547">Nucleotide-binding</keyword>
<comment type="caution">
    <text evidence="6">The sequence shown here is derived from an EMBL/GenBank/DDBJ whole genome shotgun (WGS) entry which is preliminary data.</text>
</comment>
<sequence length="163" mass="18214">MNDFRLQICGSQDDCAYNQGFGVLIFNNDFSEGSCVVKKDISLERPGIAGTSIRSDSKIFGTVGSQLPLRLHLLNHRCDVKALEDCLCKRVIVTRDETITKWLDLESVAVSRDALAKIAYSRLFDWLVDKINSSIGQDSSSKYIIAVLDVYGFASFKTNRCFT</sequence>
<protein>
    <recommendedName>
        <fullName evidence="5">Myosin motor domain-containing protein</fullName>
    </recommendedName>
</protein>
<dbReference type="GO" id="GO:0000146">
    <property type="term" value="F:microfilament motor activity"/>
    <property type="evidence" value="ECO:0007669"/>
    <property type="project" value="TreeGrafter"/>
</dbReference>
<dbReference type="GO" id="GO:0005737">
    <property type="term" value="C:cytoplasm"/>
    <property type="evidence" value="ECO:0007669"/>
    <property type="project" value="TreeGrafter"/>
</dbReference>
<keyword evidence="7" id="KW-1185">Reference proteome</keyword>
<dbReference type="GO" id="GO:0005524">
    <property type="term" value="F:ATP binding"/>
    <property type="evidence" value="ECO:0007669"/>
    <property type="project" value="UniProtKB-KW"/>
</dbReference>
<dbReference type="GO" id="GO:0016459">
    <property type="term" value="C:myosin complex"/>
    <property type="evidence" value="ECO:0007669"/>
    <property type="project" value="UniProtKB-KW"/>
</dbReference>
<accession>A0A103XC16</accession>
<dbReference type="PROSITE" id="PS51456">
    <property type="entry name" value="MYOSIN_MOTOR"/>
    <property type="match status" value="1"/>
</dbReference>
<dbReference type="GO" id="GO:0016020">
    <property type="term" value="C:membrane"/>
    <property type="evidence" value="ECO:0007669"/>
    <property type="project" value="TreeGrafter"/>
</dbReference>
<dbReference type="PANTHER" id="PTHR13140">
    <property type="entry name" value="MYOSIN"/>
    <property type="match status" value="1"/>
</dbReference>
<dbReference type="STRING" id="59895.A0A103XC16"/>
<keyword evidence="2" id="KW-0067">ATP-binding</keyword>
<dbReference type="PANTHER" id="PTHR13140:SF836">
    <property type="entry name" value="MYOSIN-6"/>
    <property type="match status" value="1"/>
</dbReference>
<dbReference type="InterPro" id="IPR001609">
    <property type="entry name" value="Myosin_head_motor_dom-like"/>
</dbReference>
<dbReference type="EMBL" id="LEKV01005681">
    <property type="protein sequence ID" value="KVH87949.1"/>
    <property type="molecule type" value="Genomic_DNA"/>
</dbReference>
<gene>
    <name evidence="6" type="ORF">Ccrd_024703</name>
</gene>
<name>A0A103XC16_CYNCS</name>
<dbReference type="SUPFAM" id="SSF52540">
    <property type="entry name" value="P-loop containing nucleoside triphosphate hydrolases"/>
    <property type="match status" value="1"/>
</dbReference>
<feature type="domain" description="Myosin motor" evidence="5">
    <location>
        <begin position="1"/>
        <end position="163"/>
    </location>
</feature>
<evidence type="ECO:0000256" key="1">
    <source>
        <dbReference type="ARBA" id="ARBA00022741"/>
    </source>
</evidence>
<evidence type="ECO:0000313" key="7">
    <source>
        <dbReference type="Proteomes" id="UP000243975"/>
    </source>
</evidence>
<keyword evidence="3 4" id="KW-0009">Actin-binding</keyword>
<evidence type="ECO:0000256" key="2">
    <source>
        <dbReference type="ARBA" id="ARBA00022840"/>
    </source>
</evidence>
<dbReference type="InterPro" id="IPR027417">
    <property type="entry name" value="P-loop_NTPase"/>
</dbReference>
<reference evidence="6 7" key="1">
    <citation type="journal article" date="2016" name="Sci. Rep.">
        <title>The genome sequence of the outbreeding globe artichoke constructed de novo incorporating a phase-aware low-pass sequencing strategy of F1 progeny.</title>
        <authorList>
            <person name="Scaglione D."/>
            <person name="Reyes-Chin-Wo S."/>
            <person name="Acquadro A."/>
            <person name="Froenicke L."/>
            <person name="Portis E."/>
            <person name="Beitel C."/>
            <person name="Tirone M."/>
            <person name="Mauro R."/>
            <person name="Lo Monaco A."/>
            <person name="Mauromicale G."/>
            <person name="Faccioli P."/>
            <person name="Cattivelli L."/>
            <person name="Rieseberg L."/>
            <person name="Michelmore R."/>
            <person name="Lanteri S."/>
        </authorList>
    </citation>
    <scope>NUCLEOTIDE SEQUENCE [LARGE SCALE GENOMIC DNA]</scope>
    <source>
        <strain evidence="6">2C</strain>
    </source>
</reference>
<keyword evidence="4" id="KW-0518">Myosin</keyword>
<dbReference type="GO" id="GO:0007015">
    <property type="term" value="P:actin filament organization"/>
    <property type="evidence" value="ECO:0007669"/>
    <property type="project" value="TreeGrafter"/>
</dbReference>
<evidence type="ECO:0000313" key="6">
    <source>
        <dbReference type="EMBL" id="KVH87949.1"/>
    </source>
</evidence>
<organism evidence="6 7">
    <name type="scientific">Cynara cardunculus var. scolymus</name>
    <name type="common">Globe artichoke</name>
    <name type="synonym">Cynara scolymus</name>
    <dbReference type="NCBI Taxonomy" id="59895"/>
    <lineage>
        <taxon>Eukaryota</taxon>
        <taxon>Viridiplantae</taxon>
        <taxon>Streptophyta</taxon>
        <taxon>Embryophyta</taxon>
        <taxon>Tracheophyta</taxon>
        <taxon>Spermatophyta</taxon>
        <taxon>Magnoliopsida</taxon>
        <taxon>eudicotyledons</taxon>
        <taxon>Gunneridae</taxon>
        <taxon>Pentapetalae</taxon>
        <taxon>asterids</taxon>
        <taxon>campanulids</taxon>
        <taxon>Asterales</taxon>
        <taxon>Asteraceae</taxon>
        <taxon>Carduoideae</taxon>
        <taxon>Cardueae</taxon>
        <taxon>Carduinae</taxon>
        <taxon>Cynara</taxon>
    </lineage>
</organism>
<comment type="caution">
    <text evidence="4">Lacks conserved residue(s) required for the propagation of feature annotation.</text>
</comment>
<keyword evidence="4" id="KW-0505">Motor protein</keyword>
<comment type="similarity">
    <text evidence="4">Belongs to the TRAFAC class myosin-kinesin ATPase superfamily. Myosin family.</text>
</comment>